<dbReference type="GO" id="GO:0006207">
    <property type="term" value="P:'de novo' pyrimidine nucleobase biosynthetic process"/>
    <property type="evidence" value="ECO:0007669"/>
    <property type="project" value="InterPro"/>
</dbReference>
<evidence type="ECO:0000256" key="1">
    <source>
        <dbReference type="ARBA" id="ARBA00001917"/>
    </source>
</evidence>
<accession>A0A381WW86</accession>
<protein>
    <recommendedName>
        <fullName evidence="4">Dihydroorotate dehydrogenase catalytic domain-containing protein</fullName>
    </recommendedName>
</protein>
<dbReference type="PROSITE" id="PS00911">
    <property type="entry name" value="DHODEHASE_1"/>
    <property type="match status" value="1"/>
</dbReference>
<dbReference type="AlphaFoldDB" id="A0A381WW86"/>
<dbReference type="Pfam" id="PF01180">
    <property type="entry name" value="DHO_dh"/>
    <property type="match status" value="1"/>
</dbReference>
<organism evidence="5">
    <name type="scientific">marine metagenome</name>
    <dbReference type="NCBI Taxonomy" id="408172"/>
    <lineage>
        <taxon>unclassified sequences</taxon>
        <taxon>metagenomes</taxon>
        <taxon>ecological metagenomes</taxon>
    </lineage>
</organism>
<feature type="non-terminal residue" evidence="5">
    <location>
        <position position="1"/>
    </location>
</feature>
<dbReference type="EMBL" id="UINC01012940">
    <property type="protein sequence ID" value="SVA56213.1"/>
    <property type="molecule type" value="Genomic_DNA"/>
</dbReference>
<evidence type="ECO:0000259" key="4">
    <source>
        <dbReference type="Pfam" id="PF01180"/>
    </source>
</evidence>
<reference evidence="5" key="1">
    <citation type="submission" date="2018-05" db="EMBL/GenBank/DDBJ databases">
        <authorList>
            <person name="Lanie J.A."/>
            <person name="Ng W.-L."/>
            <person name="Kazmierczak K.M."/>
            <person name="Andrzejewski T.M."/>
            <person name="Davidsen T.M."/>
            <person name="Wayne K.J."/>
            <person name="Tettelin H."/>
            <person name="Glass J.I."/>
            <person name="Rusch D."/>
            <person name="Podicherti R."/>
            <person name="Tsui H.-C.T."/>
            <person name="Winkler M.E."/>
        </authorList>
    </citation>
    <scope>NUCLEOTIDE SEQUENCE</scope>
</reference>
<dbReference type="Gene3D" id="3.20.20.70">
    <property type="entry name" value="Aldolase class I"/>
    <property type="match status" value="1"/>
</dbReference>
<dbReference type="UniPathway" id="UPA00070"/>
<keyword evidence="3" id="KW-0560">Oxidoreductase</keyword>
<feature type="non-terminal residue" evidence="5">
    <location>
        <position position="130"/>
    </location>
</feature>
<dbReference type="SUPFAM" id="SSF51395">
    <property type="entry name" value="FMN-linked oxidoreductases"/>
    <property type="match status" value="1"/>
</dbReference>
<sequence length="130" mass="14048">VRLTTELFGVKFQSPVLLAAGTCGFGLELAEFFDLNDLGGFVTKSVTVDPRHGNEAPRVTEFGGGMLNSIGLANPGLESTRREKLPWIASNVTRAQVFVSLAGHTVSEFFRLIEGLDDDQGFLGFELNLS</sequence>
<gene>
    <name evidence="5" type="ORF">METZ01_LOCUS109067</name>
</gene>
<comment type="cofactor">
    <cofactor evidence="1">
        <name>FMN</name>
        <dbReference type="ChEBI" id="CHEBI:58210"/>
    </cofactor>
</comment>
<evidence type="ECO:0000256" key="2">
    <source>
        <dbReference type="ARBA" id="ARBA00004725"/>
    </source>
</evidence>
<dbReference type="GO" id="GO:0004152">
    <property type="term" value="F:dihydroorotate dehydrogenase activity"/>
    <property type="evidence" value="ECO:0007669"/>
    <property type="project" value="UniProtKB-ARBA"/>
</dbReference>
<feature type="domain" description="Dihydroorotate dehydrogenase catalytic" evidence="4">
    <location>
        <begin position="3"/>
        <end position="130"/>
    </location>
</feature>
<comment type="pathway">
    <text evidence="2">Pyrimidine metabolism; UMP biosynthesis via de novo pathway.</text>
</comment>
<dbReference type="InterPro" id="IPR001295">
    <property type="entry name" value="Dihydroorotate_DH_CS"/>
</dbReference>
<name>A0A381WW86_9ZZZZ</name>
<dbReference type="GO" id="GO:0005737">
    <property type="term" value="C:cytoplasm"/>
    <property type="evidence" value="ECO:0007669"/>
    <property type="project" value="InterPro"/>
</dbReference>
<proteinExistence type="predicted"/>
<evidence type="ECO:0000313" key="5">
    <source>
        <dbReference type="EMBL" id="SVA56213.1"/>
    </source>
</evidence>
<evidence type="ECO:0000256" key="3">
    <source>
        <dbReference type="ARBA" id="ARBA00023002"/>
    </source>
</evidence>
<dbReference type="GO" id="GO:0044205">
    <property type="term" value="P:'de novo' UMP biosynthetic process"/>
    <property type="evidence" value="ECO:0007669"/>
    <property type="project" value="UniProtKB-UniPathway"/>
</dbReference>
<dbReference type="InterPro" id="IPR005720">
    <property type="entry name" value="Dihydroorotate_DH_cat"/>
</dbReference>
<dbReference type="InterPro" id="IPR013785">
    <property type="entry name" value="Aldolase_TIM"/>
</dbReference>